<dbReference type="RefSeq" id="WP_115923321.1">
    <property type="nucleotide sequence ID" value="NZ_QTUA01000001.1"/>
</dbReference>
<dbReference type="Gene3D" id="3.30.530.20">
    <property type="match status" value="1"/>
</dbReference>
<reference evidence="1 2" key="1">
    <citation type="submission" date="2018-08" db="EMBL/GenBank/DDBJ databases">
        <title>Sequencing the genomes of 1000 actinobacteria strains.</title>
        <authorList>
            <person name="Klenk H.-P."/>
        </authorList>
    </citation>
    <scope>NUCLEOTIDE SEQUENCE [LARGE SCALE GENOMIC DNA]</scope>
    <source>
        <strain evidence="1 2">DSM 22967</strain>
    </source>
</reference>
<dbReference type="OrthoDB" id="6624781at2"/>
<name>A0A3D9UPW4_9MICO</name>
<accession>A0A3D9UPW4</accession>
<dbReference type="Proteomes" id="UP000256253">
    <property type="component" value="Unassembled WGS sequence"/>
</dbReference>
<dbReference type="SUPFAM" id="SSF55961">
    <property type="entry name" value="Bet v1-like"/>
    <property type="match status" value="1"/>
</dbReference>
<evidence type="ECO:0000313" key="1">
    <source>
        <dbReference type="EMBL" id="REF31492.1"/>
    </source>
</evidence>
<evidence type="ECO:0000313" key="2">
    <source>
        <dbReference type="Proteomes" id="UP000256253"/>
    </source>
</evidence>
<dbReference type="AlphaFoldDB" id="A0A3D9UPW4"/>
<protein>
    <submittedName>
        <fullName evidence="1">Uncharacterized protein YndB with AHSA1/START domain</fullName>
    </submittedName>
</protein>
<dbReference type="CDD" id="cd07812">
    <property type="entry name" value="SRPBCC"/>
    <property type="match status" value="1"/>
</dbReference>
<dbReference type="InterPro" id="IPR023393">
    <property type="entry name" value="START-like_dom_sf"/>
</dbReference>
<dbReference type="InterPro" id="IPR019587">
    <property type="entry name" value="Polyketide_cyclase/dehydratase"/>
</dbReference>
<sequence>MPANLTTSIVIAATPERVWTVVSDLGRMGEWSPQTRKVIVRGGEVKQGTTTVNINRQGWKVWPTQSEVVDFEPNRRIAFKVRENHSVWSFDLEPTGDGGTRVTQTRDVTHGTTAVSKMLVEKMLGGEPSFEANLLTGMKQTLVRIKDEAEQTA</sequence>
<gene>
    <name evidence="1" type="ORF">DFJ65_2561</name>
</gene>
<organism evidence="1 2">
    <name type="scientific">Calidifontibacter indicus</name>
    <dbReference type="NCBI Taxonomy" id="419650"/>
    <lineage>
        <taxon>Bacteria</taxon>
        <taxon>Bacillati</taxon>
        <taxon>Actinomycetota</taxon>
        <taxon>Actinomycetes</taxon>
        <taxon>Micrococcales</taxon>
        <taxon>Dermacoccaceae</taxon>
        <taxon>Calidifontibacter</taxon>
    </lineage>
</organism>
<proteinExistence type="predicted"/>
<dbReference type="Pfam" id="PF10604">
    <property type="entry name" value="Polyketide_cyc2"/>
    <property type="match status" value="1"/>
</dbReference>
<keyword evidence="2" id="KW-1185">Reference proteome</keyword>
<comment type="caution">
    <text evidence="1">The sequence shown here is derived from an EMBL/GenBank/DDBJ whole genome shotgun (WGS) entry which is preliminary data.</text>
</comment>
<dbReference type="EMBL" id="QTUA01000001">
    <property type="protein sequence ID" value="REF31492.1"/>
    <property type="molecule type" value="Genomic_DNA"/>
</dbReference>